<evidence type="ECO:0000313" key="3">
    <source>
        <dbReference type="Proteomes" id="UP000050795"/>
    </source>
</evidence>
<evidence type="ECO:0000259" key="2">
    <source>
        <dbReference type="PROSITE" id="PS50904"/>
    </source>
</evidence>
<protein>
    <recommendedName>
        <fullName evidence="2">PRELI/MSF1 domain-containing protein</fullName>
    </recommendedName>
</protein>
<evidence type="ECO:0000256" key="1">
    <source>
        <dbReference type="SAM" id="MobiDB-lite"/>
    </source>
</evidence>
<feature type="domain" description="PRELI/MSF1" evidence="2">
    <location>
        <begin position="5"/>
        <end position="163"/>
    </location>
</feature>
<dbReference type="PROSITE" id="PS50904">
    <property type="entry name" value="PRELI_MSF1"/>
    <property type="match status" value="1"/>
</dbReference>
<evidence type="ECO:0000313" key="4">
    <source>
        <dbReference type="WBParaSite" id="TREG1_55420.1"/>
    </source>
</evidence>
<reference evidence="4 5" key="2">
    <citation type="submission" date="2023-11" db="UniProtKB">
        <authorList>
            <consortium name="WormBaseParasite"/>
        </authorList>
    </citation>
    <scope>IDENTIFICATION</scope>
</reference>
<sequence>MLSSTRRWSEKFVIKHPWHDVVSSVQFKYPNPYNPNVLNIDVLNRYVDPSSGIMHSCKLINSSWPMFHMGHLRALEYSCVHVPEKRMISKTINIDLQGVLDGLEQIEYTVHPENKDWTVLEHSISVEAFSLIAMSAISMCKQTAYQGREALDWVISHRLPTIQSSRSSQYHDSIPADSTDSSYSDSLSSTSSSNLFAAGHSDSPVQKWEQVTASSPSTKSCASSFFTEISRQNATSTKFAQDIPLLPQPESLGSRLETFSRDVSVITDNLVKRSQRVAHLFSRIDEYVVIL</sequence>
<dbReference type="Pfam" id="PF04707">
    <property type="entry name" value="PRELI"/>
    <property type="match status" value="1"/>
</dbReference>
<keyword evidence="3" id="KW-1185">Reference proteome</keyword>
<dbReference type="Proteomes" id="UP000050795">
    <property type="component" value="Unassembled WGS sequence"/>
</dbReference>
<organism evidence="3 5">
    <name type="scientific">Trichobilharzia regenti</name>
    <name type="common">Nasal bird schistosome</name>
    <dbReference type="NCBI Taxonomy" id="157069"/>
    <lineage>
        <taxon>Eukaryota</taxon>
        <taxon>Metazoa</taxon>
        <taxon>Spiralia</taxon>
        <taxon>Lophotrochozoa</taxon>
        <taxon>Platyhelminthes</taxon>
        <taxon>Trematoda</taxon>
        <taxon>Digenea</taxon>
        <taxon>Strigeidida</taxon>
        <taxon>Schistosomatoidea</taxon>
        <taxon>Schistosomatidae</taxon>
        <taxon>Trichobilharzia</taxon>
    </lineage>
</organism>
<dbReference type="PANTHER" id="PTHR11158">
    <property type="entry name" value="MSF1/PX19 RELATED"/>
    <property type="match status" value="1"/>
</dbReference>
<dbReference type="AlphaFoldDB" id="A0AA85K2Q7"/>
<proteinExistence type="predicted"/>
<dbReference type="WBParaSite" id="TREG1_55420.2">
    <property type="protein sequence ID" value="TREG1_55420.2"/>
    <property type="gene ID" value="TREG1_55420"/>
</dbReference>
<dbReference type="WBParaSite" id="TREG1_55420.1">
    <property type="protein sequence ID" value="TREG1_55420.1"/>
    <property type="gene ID" value="TREG1_55420"/>
</dbReference>
<accession>A0AA85K2Q7</accession>
<dbReference type="GO" id="GO:0005758">
    <property type="term" value="C:mitochondrial intermembrane space"/>
    <property type="evidence" value="ECO:0007669"/>
    <property type="project" value="InterPro"/>
</dbReference>
<evidence type="ECO:0000313" key="5">
    <source>
        <dbReference type="WBParaSite" id="TREG1_55420.2"/>
    </source>
</evidence>
<name>A0AA85K2Q7_TRIRE</name>
<reference evidence="3" key="1">
    <citation type="submission" date="2022-06" db="EMBL/GenBank/DDBJ databases">
        <authorList>
            <person name="Berger JAMES D."/>
            <person name="Berger JAMES D."/>
        </authorList>
    </citation>
    <scope>NUCLEOTIDE SEQUENCE [LARGE SCALE GENOMIC DNA]</scope>
</reference>
<feature type="region of interest" description="Disordered" evidence="1">
    <location>
        <begin position="166"/>
        <end position="185"/>
    </location>
</feature>
<dbReference type="InterPro" id="IPR006797">
    <property type="entry name" value="PRELI/MSF1_dom"/>
</dbReference>
<dbReference type="InterPro" id="IPR037365">
    <property type="entry name" value="Slowmo/Ups"/>
</dbReference>